<gene>
    <name evidence="2" type="ORF">F7O44_03040</name>
</gene>
<protein>
    <submittedName>
        <fullName evidence="2">DUF998 domain-containing protein</fullName>
    </submittedName>
</protein>
<accession>A0A7K3LYC9</accession>
<comment type="caution">
    <text evidence="2">The sequence shown here is derived from an EMBL/GenBank/DDBJ whole genome shotgun (WGS) entry which is preliminary data.</text>
</comment>
<name>A0A7K3LYC9_9ACTN</name>
<feature type="transmembrane region" description="Helical" evidence="1">
    <location>
        <begin position="53"/>
        <end position="73"/>
    </location>
</feature>
<feature type="transmembrane region" description="Helical" evidence="1">
    <location>
        <begin position="189"/>
        <end position="206"/>
    </location>
</feature>
<organism evidence="2 3">
    <name type="scientific">Phytoactinopolyspora mesophila</name>
    <dbReference type="NCBI Taxonomy" id="2650750"/>
    <lineage>
        <taxon>Bacteria</taxon>
        <taxon>Bacillati</taxon>
        <taxon>Actinomycetota</taxon>
        <taxon>Actinomycetes</taxon>
        <taxon>Jiangellales</taxon>
        <taxon>Jiangellaceae</taxon>
        <taxon>Phytoactinopolyspora</taxon>
    </lineage>
</organism>
<feature type="transmembrane region" description="Helical" evidence="1">
    <location>
        <begin position="12"/>
        <end position="33"/>
    </location>
</feature>
<evidence type="ECO:0000313" key="3">
    <source>
        <dbReference type="Proteomes" id="UP000460435"/>
    </source>
</evidence>
<dbReference type="EMBL" id="WLZY01000001">
    <property type="protein sequence ID" value="NDL56043.1"/>
    <property type="molecule type" value="Genomic_DNA"/>
</dbReference>
<proteinExistence type="predicted"/>
<keyword evidence="1" id="KW-1133">Transmembrane helix</keyword>
<feature type="transmembrane region" description="Helical" evidence="1">
    <location>
        <begin position="124"/>
        <end position="142"/>
    </location>
</feature>
<reference evidence="2 3" key="1">
    <citation type="submission" date="2019-11" db="EMBL/GenBank/DDBJ databases">
        <authorList>
            <person name="Li X.-J."/>
            <person name="Feng X.-M."/>
        </authorList>
    </citation>
    <scope>NUCLEOTIDE SEQUENCE [LARGE SCALE GENOMIC DNA]</scope>
    <source>
        <strain evidence="2 3">XMNu-373</strain>
    </source>
</reference>
<evidence type="ECO:0000313" key="2">
    <source>
        <dbReference type="EMBL" id="NDL56043.1"/>
    </source>
</evidence>
<dbReference type="RefSeq" id="WP_162448685.1">
    <property type="nucleotide sequence ID" value="NZ_WLZY01000001.1"/>
</dbReference>
<dbReference type="Proteomes" id="UP000460435">
    <property type="component" value="Unassembled WGS sequence"/>
</dbReference>
<evidence type="ECO:0000256" key="1">
    <source>
        <dbReference type="SAM" id="Phobius"/>
    </source>
</evidence>
<dbReference type="Pfam" id="PF06197">
    <property type="entry name" value="DUF998"/>
    <property type="match status" value="1"/>
</dbReference>
<keyword evidence="1" id="KW-0472">Membrane</keyword>
<dbReference type="AlphaFoldDB" id="A0A7K3LYC9"/>
<feature type="transmembrane region" description="Helical" evidence="1">
    <location>
        <begin position="162"/>
        <end position="183"/>
    </location>
</feature>
<dbReference type="InterPro" id="IPR009339">
    <property type="entry name" value="DUF998"/>
</dbReference>
<keyword evidence="3" id="KW-1185">Reference proteome</keyword>
<feature type="transmembrane region" description="Helical" evidence="1">
    <location>
        <begin position="85"/>
        <end position="104"/>
    </location>
</feature>
<keyword evidence="1" id="KW-0812">Transmembrane</keyword>
<sequence>MVNRRPPSIRLLGAAGIAGVAFFAATGLLMHAVQPELNPLERLGSDYVHGRLGWIFVVGFLVIGAGLGAFAVAVHRLGTNGGRRLLASSALGVSGAAFVVTGLFETDPLGPDGLPMRTMTGHVHNAGSFVAFAGVIIAAAALSRQLPRVPGWERRGRVTRVFTWVMAVALIGTAIAGPGAFLAGLVQRVFVAILLTWLVLLGVWLWRGPASSVADATNDTDVMSGADMTNEAGLADLPGEDEQR</sequence>